<dbReference type="HOGENOM" id="CLU_002458_2_1_1"/>
<dbReference type="Proteomes" id="UP000016933">
    <property type="component" value="Unassembled WGS sequence"/>
</dbReference>
<feature type="transmembrane region" description="Helical" evidence="7">
    <location>
        <begin position="587"/>
        <end position="605"/>
    </location>
</feature>
<dbReference type="Pfam" id="PF14703">
    <property type="entry name" value="PHM7_cyt"/>
    <property type="match status" value="1"/>
</dbReference>
<sequence length="897" mass="100810">MDTIGRMEKHVFARQQGSNQNSQGSSLSALLSTLIPVLLSSSVVFLAFLIFRKKYTRVYQPRSDVGPLRNWQRSPKQTTGLLGWKKEYNELKDEFVLGHASIDNYLWLRFFKMLSVMCLVGCFITWPILFPVNATGKGAATGLDILSFSHIEPGPRYYAQTFVSWLFLAWVMFMITRESKFFVRLSQRYYLSPYQRSRISTRTILFTNVPEAARNEEHLRNEYAGVRAVWLVNVPLDLAEKADNRDKAATKLENGEIKMLKNHYKRQLKLEKKGQASDRVNPESGVKVEVNKKDIPTHRLPKLKFLPIGKKVETIDWARGELRRLVPEVSTEQRGLLNDTSNAQAACFIEFDTVQSAYAAWLQAGTKGTKEKTKSKAKMTPKELGVEPKDVIWKNTIKPLWKTKLFSTLGTTFIWWLCIFWTIPVAVIGAISNINYLTNKVPFLGFIDDIPKVILGLVTGLLPVILLAVLMALVPIICSIIAKLFEPTQASVQMKVQGWYFPFQVIQVFLITTFASGASSVVTQIIQQPSSAATLLAQNLPKASNFYISYFILFGLQTAAMQFLNVVPLLFFLILGKILDTTPRKMYNRYVNLAGLGWGSLYPKFTNLGVIALSYSCISPLILGFATIGFFLLYLAYRYSTLFILGTNVSTRGQSYARAMKQLTVGIYISEICLIGLFAIGIASNRQAIGPLVLMIIFLVATIAWQVWLGRSLRKLEADLAEDIIAPSAITNEIRDSSDVEKAPVSVHDGRPTGYSDNADHLAKDGYAEQDNAPHQQMHQNSAGKVGLMARIKGYFNPDAAASNAIQFVSPNLSIPIRAYTQREHDEAYTHPAIISECPIIWVARDKYGISRQEIAASKDDGYIMTDEAAEFNEKGKIEWSANDYKSAPIWRDEPTY</sequence>
<keyword evidence="5 7" id="KW-1133">Transmembrane helix</keyword>
<dbReference type="InterPro" id="IPR022257">
    <property type="entry name" value="PHM7_ext"/>
</dbReference>
<evidence type="ECO:0000313" key="13">
    <source>
        <dbReference type="Proteomes" id="UP000016933"/>
    </source>
</evidence>
<dbReference type="Pfam" id="PF12621">
    <property type="entry name" value="PHM7_ext"/>
    <property type="match status" value="1"/>
</dbReference>
<gene>
    <name evidence="12" type="ORF">DOTSEDRAFT_70859</name>
</gene>
<feature type="transmembrane region" description="Helical" evidence="7">
    <location>
        <begin position="157"/>
        <end position="175"/>
    </location>
</feature>
<protein>
    <recommendedName>
        <fullName evidence="14">DUF221-domain-containing protein</fullName>
    </recommendedName>
</protein>
<dbReference type="PANTHER" id="PTHR13018">
    <property type="entry name" value="PROBABLE MEMBRANE PROTEIN DUF221-RELATED"/>
    <property type="match status" value="1"/>
</dbReference>
<feature type="transmembrane region" description="Helical" evidence="7">
    <location>
        <begin position="665"/>
        <end position="683"/>
    </location>
</feature>
<evidence type="ECO:0000259" key="11">
    <source>
        <dbReference type="Pfam" id="PF14703"/>
    </source>
</evidence>
<comment type="subcellular location">
    <subcellularLocation>
        <location evidence="1">Membrane</location>
        <topology evidence="1">Multi-pass membrane protein</topology>
    </subcellularLocation>
</comment>
<keyword evidence="3" id="KW-0813">Transport</keyword>
<dbReference type="OrthoDB" id="1076608at2759"/>
<dbReference type="GO" id="GO:0005886">
    <property type="term" value="C:plasma membrane"/>
    <property type="evidence" value="ECO:0007669"/>
    <property type="project" value="TreeGrafter"/>
</dbReference>
<feature type="transmembrane region" description="Helical" evidence="7">
    <location>
        <begin position="454"/>
        <end position="482"/>
    </location>
</feature>
<dbReference type="AlphaFoldDB" id="N1PRA0"/>
<feature type="transmembrane region" description="Helical" evidence="7">
    <location>
        <begin position="29"/>
        <end position="51"/>
    </location>
</feature>
<feature type="transmembrane region" description="Helical" evidence="7">
    <location>
        <begin position="503"/>
        <end position="526"/>
    </location>
</feature>
<dbReference type="OMA" id="NWACVAL"/>
<evidence type="ECO:0000256" key="6">
    <source>
        <dbReference type="ARBA" id="ARBA00023136"/>
    </source>
</evidence>
<feature type="transmembrane region" description="Helical" evidence="7">
    <location>
        <begin position="110"/>
        <end position="129"/>
    </location>
</feature>
<evidence type="ECO:0000256" key="7">
    <source>
        <dbReference type="SAM" id="Phobius"/>
    </source>
</evidence>
<keyword evidence="6 7" id="KW-0472">Membrane</keyword>
<evidence type="ECO:0000313" key="12">
    <source>
        <dbReference type="EMBL" id="EME44949.1"/>
    </source>
</evidence>
<evidence type="ECO:0000259" key="10">
    <source>
        <dbReference type="Pfam" id="PF13967"/>
    </source>
</evidence>
<keyword evidence="4 7" id="KW-0812">Transmembrane</keyword>
<evidence type="ECO:0000256" key="4">
    <source>
        <dbReference type="ARBA" id="ARBA00022692"/>
    </source>
</evidence>
<feature type="transmembrane region" description="Helical" evidence="7">
    <location>
        <begin position="611"/>
        <end position="637"/>
    </location>
</feature>
<evidence type="ECO:0000256" key="3">
    <source>
        <dbReference type="ARBA" id="ARBA00022448"/>
    </source>
</evidence>
<feature type="transmembrane region" description="Helical" evidence="7">
    <location>
        <begin position="546"/>
        <end position="575"/>
    </location>
</feature>
<organism evidence="12 13">
    <name type="scientific">Dothistroma septosporum (strain NZE10 / CBS 128990)</name>
    <name type="common">Red band needle blight fungus</name>
    <name type="synonym">Mycosphaerella pini</name>
    <dbReference type="NCBI Taxonomy" id="675120"/>
    <lineage>
        <taxon>Eukaryota</taxon>
        <taxon>Fungi</taxon>
        <taxon>Dikarya</taxon>
        <taxon>Ascomycota</taxon>
        <taxon>Pezizomycotina</taxon>
        <taxon>Dothideomycetes</taxon>
        <taxon>Dothideomycetidae</taxon>
        <taxon>Mycosphaerellales</taxon>
        <taxon>Mycosphaerellaceae</taxon>
        <taxon>Dothistroma</taxon>
    </lineage>
</organism>
<evidence type="ECO:0000256" key="2">
    <source>
        <dbReference type="ARBA" id="ARBA00007779"/>
    </source>
</evidence>
<feature type="transmembrane region" description="Helical" evidence="7">
    <location>
        <begin position="413"/>
        <end position="434"/>
    </location>
</feature>
<keyword evidence="13" id="KW-1185">Reference proteome</keyword>
<dbReference type="InterPro" id="IPR003864">
    <property type="entry name" value="CSC1/OSCA1-like_7TM"/>
</dbReference>
<feature type="domain" description="CSC1/OSCA1-like 7TM region" evidence="8">
    <location>
        <begin position="409"/>
        <end position="678"/>
    </location>
</feature>
<evidence type="ECO:0000259" key="9">
    <source>
        <dbReference type="Pfam" id="PF12621"/>
    </source>
</evidence>
<accession>N1PRA0</accession>
<dbReference type="InterPro" id="IPR045122">
    <property type="entry name" value="Csc1-like"/>
</dbReference>
<dbReference type="InterPro" id="IPR027815">
    <property type="entry name" value="CSC1/OSCA1-like_cyt"/>
</dbReference>
<reference evidence="12 13" key="2">
    <citation type="journal article" date="2012" name="PLoS Pathog.">
        <title>Diverse lifestyles and strategies of plant pathogenesis encoded in the genomes of eighteen Dothideomycetes fungi.</title>
        <authorList>
            <person name="Ohm R.A."/>
            <person name="Feau N."/>
            <person name="Henrissat B."/>
            <person name="Schoch C.L."/>
            <person name="Horwitz B.A."/>
            <person name="Barry K.W."/>
            <person name="Condon B.J."/>
            <person name="Copeland A.C."/>
            <person name="Dhillon B."/>
            <person name="Glaser F."/>
            <person name="Hesse C.N."/>
            <person name="Kosti I."/>
            <person name="LaButti K."/>
            <person name="Lindquist E.A."/>
            <person name="Lucas S."/>
            <person name="Salamov A.A."/>
            <person name="Bradshaw R.E."/>
            <person name="Ciuffetti L."/>
            <person name="Hamelin R.C."/>
            <person name="Kema G.H.J."/>
            <person name="Lawrence C."/>
            <person name="Scott J.A."/>
            <person name="Spatafora J.W."/>
            <person name="Turgeon B.G."/>
            <person name="de Wit P.J.G.M."/>
            <person name="Zhong S."/>
            <person name="Goodwin S.B."/>
            <person name="Grigoriev I.V."/>
        </authorList>
    </citation>
    <scope>NUCLEOTIDE SEQUENCE [LARGE SCALE GENOMIC DNA]</scope>
    <source>
        <strain evidence="13">NZE10 / CBS 128990</strain>
    </source>
</reference>
<proteinExistence type="inferred from homology"/>
<dbReference type="InterPro" id="IPR032880">
    <property type="entry name" value="CSC1/OSCA1-like_N"/>
</dbReference>
<dbReference type="PANTHER" id="PTHR13018:SF26">
    <property type="entry name" value="DOMAIN PROTEIN, PUTATIVE (AFU_ORTHOLOGUE AFUA_5G10920)-RELATED"/>
    <property type="match status" value="1"/>
</dbReference>
<dbReference type="eggNOG" id="KOG1134">
    <property type="taxonomic scope" value="Eukaryota"/>
</dbReference>
<name>N1PRA0_DOTSN</name>
<evidence type="ECO:0000256" key="5">
    <source>
        <dbReference type="ARBA" id="ARBA00022989"/>
    </source>
</evidence>
<comment type="similarity">
    <text evidence="2">Belongs to the CSC1 (TC 1.A.17) family.</text>
</comment>
<evidence type="ECO:0000256" key="1">
    <source>
        <dbReference type="ARBA" id="ARBA00004141"/>
    </source>
</evidence>
<feature type="domain" description="10TM putative phosphate transporter extracellular tail" evidence="9">
    <location>
        <begin position="807"/>
        <end position="886"/>
    </location>
</feature>
<dbReference type="Pfam" id="PF02714">
    <property type="entry name" value="RSN1_7TM"/>
    <property type="match status" value="1"/>
</dbReference>
<reference evidence="13" key="1">
    <citation type="journal article" date="2012" name="PLoS Genet.">
        <title>The genomes of the fungal plant pathogens Cladosporium fulvum and Dothistroma septosporum reveal adaptation to different hosts and lifestyles but also signatures of common ancestry.</title>
        <authorList>
            <person name="de Wit P.J.G.M."/>
            <person name="van der Burgt A."/>
            <person name="Oekmen B."/>
            <person name="Stergiopoulos I."/>
            <person name="Abd-Elsalam K.A."/>
            <person name="Aerts A.L."/>
            <person name="Bahkali A.H."/>
            <person name="Beenen H.G."/>
            <person name="Chettri P."/>
            <person name="Cox M.P."/>
            <person name="Datema E."/>
            <person name="de Vries R.P."/>
            <person name="Dhillon B."/>
            <person name="Ganley A.R."/>
            <person name="Griffiths S.A."/>
            <person name="Guo Y."/>
            <person name="Hamelin R.C."/>
            <person name="Henrissat B."/>
            <person name="Kabir M.S."/>
            <person name="Jashni M.K."/>
            <person name="Kema G."/>
            <person name="Klaubauf S."/>
            <person name="Lapidus A."/>
            <person name="Levasseur A."/>
            <person name="Lindquist E."/>
            <person name="Mehrabi R."/>
            <person name="Ohm R.A."/>
            <person name="Owen T.J."/>
            <person name="Salamov A."/>
            <person name="Schwelm A."/>
            <person name="Schijlen E."/>
            <person name="Sun H."/>
            <person name="van den Burg H.A."/>
            <person name="van Ham R.C.H.J."/>
            <person name="Zhang S."/>
            <person name="Goodwin S.B."/>
            <person name="Grigoriev I.V."/>
            <person name="Collemare J."/>
            <person name="Bradshaw R.E."/>
        </authorList>
    </citation>
    <scope>NUCLEOTIDE SEQUENCE [LARGE SCALE GENOMIC DNA]</scope>
    <source>
        <strain evidence="13">NZE10 / CBS 128990</strain>
    </source>
</reference>
<feature type="domain" description="CSC1/OSCA1-like N-terminal transmembrane" evidence="10">
    <location>
        <begin position="29"/>
        <end position="178"/>
    </location>
</feature>
<feature type="domain" description="CSC1/OSCA1-like cytosolic" evidence="11">
    <location>
        <begin position="202"/>
        <end position="395"/>
    </location>
</feature>
<dbReference type="EMBL" id="KB446538">
    <property type="protein sequence ID" value="EME44949.1"/>
    <property type="molecule type" value="Genomic_DNA"/>
</dbReference>
<dbReference type="GO" id="GO:0005227">
    <property type="term" value="F:calcium-activated cation channel activity"/>
    <property type="evidence" value="ECO:0007669"/>
    <property type="project" value="InterPro"/>
</dbReference>
<dbReference type="Pfam" id="PF13967">
    <property type="entry name" value="RSN1_TM"/>
    <property type="match status" value="1"/>
</dbReference>
<evidence type="ECO:0000259" key="8">
    <source>
        <dbReference type="Pfam" id="PF02714"/>
    </source>
</evidence>
<evidence type="ECO:0008006" key="14">
    <source>
        <dbReference type="Google" id="ProtNLM"/>
    </source>
</evidence>
<feature type="transmembrane region" description="Helical" evidence="7">
    <location>
        <begin position="689"/>
        <end position="709"/>
    </location>
</feature>